<dbReference type="Pfam" id="PF00295">
    <property type="entry name" value="Glyco_hydro_28"/>
    <property type="match status" value="1"/>
</dbReference>
<dbReference type="PANTHER" id="PTHR31339:SF9">
    <property type="entry name" value="PLASMIN AND FIBRONECTIN-BINDING PROTEIN A"/>
    <property type="match status" value="1"/>
</dbReference>
<dbReference type="GO" id="GO:0005975">
    <property type="term" value="P:carbohydrate metabolic process"/>
    <property type="evidence" value="ECO:0007669"/>
    <property type="project" value="InterPro"/>
</dbReference>
<dbReference type="Proteomes" id="UP000033393">
    <property type="component" value="Unassembled WGS sequence"/>
</dbReference>
<comment type="similarity">
    <text evidence="1 4">Belongs to the glycosyl hydrolase 28 family.</text>
</comment>
<keyword evidence="7" id="KW-1185">Reference proteome</keyword>
<sequence length="467" mass="51761">MRRTPVSLSRRDFARVSGLTAAGLLLPAGVAAAEPALGRDPWREVPLILARICPPRFRRKDYDVTAYGARGDGLTKNTEAFYRAITACHRAGGERVVVPAGTFLTGGIRLLSNVELHLNEGATIKFSTDPNDYLPLVLTRWEGTLCYNYQPFIYAFEQQNIAITGKGTIDGDALSGKWASWGAGSTPLLRQWGEDGVPVEERIMGVGKNMRPNMIQFFRCRNLLVEDVFIKNPAMWSLHFVFSQNITVRRIEVYSTNSQGDGVDLDSSSYAHVHDSKFNTNDDCVVIKSGRDADGRRVGIPSTHIVVERNKFSGRWGGITIGSEMSGGVSEVFCRDCEINAPDFPGRYPIKHALYIKCNQDRGGVIDGVHLRNVFGQNVEREILFVSMYYQNGGTKGFFPQINNITVDRMKITNGKLAACFRGFPEQHIKNVQITNSAFTGITEPNLIENTDNLVFRNTTINGVVPA</sequence>
<evidence type="ECO:0000313" key="6">
    <source>
        <dbReference type="EMBL" id="KJK44160.1"/>
    </source>
</evidence>
<dbReference type="InterPro" id="IPR006311">
    <property type="entry name" value="TAT_signal"/>
</dbReference>
<evidence type="ECO:0000256" key="4">
    <source>
        <dbReference type="RuleBase" id="RU361169"/>
    </source>
</evidence>
<dbReference type="AlphaFoldDB" id="A0A0F0GLI4"/>
<dbReference type="PROSITE" id="PS51318">
    <property type="entry name" value="TAT"/>
    <property type="match status" value="1"/>
</dbReference>
<comment type="caution">
    <text evidence="6">The sequence shown here is derived from an EMBL/GenBank/DDBJ whole genome shotgun (WGS) entry which is preliminary data.</text>
</comment>
<dbReference type="PATRIC" id="fig|68170.10.peg.7938"/>
<feature type="signal peptide" evidence="5">
    <location>
        <begin position="1"/>
        <end position="32"/>
    </location>
</feature>
<accession>A0A0F0GLI4</accession>
<dbReference type="InterPro" id="IPR000743">
    <property type="entry name" value="Glyco_hydro_28"/>
</dbReference>
<dbReference type="eggNOG" id="COG5434">
    <property type="taxonomic scope" value="Bacteria"/>
</dbReference>
<keyword evidence="2 4" id="KW-0378">Hydrolase</keyword>
<dbReference type="InterPro" id="IPR006626">
    <property type="entry name" value="PbH1"/>
</dbReference>
<dbReference type="SMART" id="SM00710">
    <property type="entry name" value="PbH1"/>
    <property type="match status" value="3"/>
</dbReference>
<dbReference type="InterPro" id="IPR011050">
    <property type="entry name" value="Pectin_lyase_fold/virulence"/>
</dbReference>
<gene>
    <name evidence="6" type="ORF">UK23_30480</name>
</gene>
<dbReference type="InterPro" id="IPR012334">
    <property type="entry name" value="Pectin_lyas_fold"/>
</dbReference>
<organism evidence="6 7">
    <name type="scientific">Lentzea aerocolonigenes</name>
    <name type="common">Lechevalieria aerocolonigenes</name>
    <name type="synonym">Saccharothrix aerocolonigenes</name>
    <dbReference type="NCBI Taxonomy" id="68170"/>
    <lineage>
        <taxon>Bacteria</taxon>
        <taxon>Bacillati</taxon>
        <taxon>Actinomycetota</taxon>
        <taxon>Actinomycetes</taxon>
        <taxon>Pseudonocardiales</taxon>
        <taxon>Pseudonocardiaceae</taxon>
        <taxon>Lentzea</taxon>
    </lineage>
</organism>
<dbReference type="PANTHER" id="PTHR31339">
    <property type="entry name" value="PECTIN LYASE-RELATED"/>
    <property type="match status" value="1"/>
</dbReference>
<dbReference type="SUPFAM" id="SSF51126">
    <property type="entry name" value="Pectin lyase-like"/>
    <property type="match status" value="1"/>
</dbReference>
<evidence type="ECO:0000313" key="7">
    <source>
        <dbReference type="Proteomes" id="UP000033393"/>
    </source>
</evidence>
<dbReference type="EMBL" id="JYJG01000259">
    <property type="protein sequence ID" value="KJK44160.1"/>
    <property type="molecule type" value="Genomic_DNA"/>
</dbReference>
<proteinExistence type="inferred from homology"/>
<name>A0A0F0GLI4_LENAE</name>
<dbReference type="Gene3D" id="2.160.20.10">
    <property type="entry name" value="Single-stranded right-handed beta-helix, Pectin lyase-like"/>
    <property type="match status" value="1"/>
</dbReference>
<keyword evidence="5" id="KW-0732">Signal</keyword>
<evidence type="ECO:0000256" key="2">
    <source>
        <dbReference type="ARBA" id="ARBA00022801"/>
    </source>
</evidence>
<evidence type="ECO:0000256" key="3">
    <source>
        <dbReference type="ARBA" id="ARBA00023295"/>
    </source>
</evidence>
<evidence type="ECO:0000256" key="1">
    <source>
        <dbReference type="ARBA" id="ARBA00008834"/>
    </source>
</evidence>
<protein>
    <submittedName>
        <fullName evidence="6">Glycoside hydrolase</fullName>
    </submittedName>
</protein>
<dbReference type="InterPro" id="IPR051801">
    <property type="entry name" value="GH28_Enzymes"/>
</dbReference>
<feature type="chain" id="PRO_5038675352" evidence="5">
    <location>
        <begin position="33"/>
        <end position="467"/>
    </location>
</feature>
<evidence type="ECO:0000256" key="5">
    <source>
        <dbReference type="SAM" id="SignalP"/>
    </source>
</evidence>
<reference evidence="6 7" key="1">
    <citation type="submission" date="2015-02" db="EMBL/GenBank/DDBJ databases">
        <authorList>
            <person name="Ju K.-S."/>
            <person name="Doroghazi J.R."/>
            <person name="Metcalf W."/>
        </authorList>
    </citation>
    <scope>NUCLEOTIDE SEQUENCE [LARGE SCALE GENOMIC DNA]</scope>
    <source>
        <strain evidence="6 7">NRRL B-16140</strain>
    </source>
</reference>
<dbReference type="GO" id="GO:0004650">
    <property type="term" value="F:polygalacturonase activity"/>
    <property type="evidence" value="ECO:0007669"/>
    <property type="project" value="InterPro"/>
</dbReference>
<keyword evidence="3 4" id="KW-0326">Glycosidase</keyword>
<dbReference type="STRING" id="68170.GCA_000974445_00953"/>